<keyword evidence="2" id="KW-0805">Transcription regulation</keyword>
<protein>
    <submittedName>
        <fullName evidence="7">Uncharacterized protein</fullName>
    </submittedName>
</protein>
<evidence type="ECO:0000256" key="3">
    <source>
        <dbReference type="ARBA" id="ARBA00023125"/>
    </source>
</evidence>
<feature type="compositionally biased region" description="Basic residues" evidence="6">
    <location>
        <begin position="27"/>
        <end position="36"/>
    </location>
</feature>
<proteinExistence type="predicted"/>
<dbReference type="PANTHER" id="PTHR11988">
    <property type="entry name" value="THYROTROPH EMBRYONIC FACTOR RELATED"/>
    <property type="match status" value="1"/>
</dbReference>
<dbReference type="Proteomes" id="UP000054564">
    <property type="component" value="Unassembled WGS sequence"/>
</dbReference>
<feature type="compositionally biased region" description="Acidic residues" evidence="6">
    <location>
        <begin position="153"/>
        <end position="162"/>
    </location>
</feature>
<dbReference type="GO" id="GO:0000978">
    <property type="term" value="F:RNA polymerase II cis-regulatory region sequence-specific DNA binding"/>
    <property type="evidence" value="ECO:0007669"/>
    <property type="project" value="TreeGrafter"/>
</dbReference>
<sequence length="845" mass="92641">MAKISELPAELIHRIIEQAVESVQHQCPHHHHHHHHLEHDEAEETPTPAQQEDNQQDSPRPNNIPTTQTNQNNNNQQRNRTAQQHHPHHHQNENRNLNGNGNRDGNENRARNPVPALNINPNNFAPFNITDFSLSFTATHAGEFGLPTSTDYLDPEEDEDEPQVSWPDGLPSDPLVIFSLINRTFQECAQERLYKHVALYTQWQASLFLRTLNRSRSDCSPVIQDQPASATDSIDIKGKRRAQFDGNQVSAPRIYRRLNRLGDHVRSLRFEWMGPASMGKGGGSLICDILMSCPQLENIAISTTLLKQCKEPLFRALERRTMIKEFLILKTPVETPRKFLWGADEVLTRFFTKWDSLKTIELIGLSGMPLDRMESVLRSIPSFTCTLREISLTCPNLAEIEIAKILSTSKATMNSLRITCPSPKLDRKGLYRILKDYTSPDLESLSIHVSKDWHPINPGRGSAATIAESSSDPNQNPHLLDILFKSSSMRNLKSLSIGGPLASSKVFPLLPETIVKLAWEDCTAIQPGSFAKFLSSWSNPSPLDPAFSTGPLNTDSLAGEQTGKGLPDLKCCSVGTDDFHWKRADRRAVEKALKERNACFHSSNCQALFPPAWFRPPSDGEDEETPSNFGGGSDGGEANEDPDWDIPSDNNDDESEEESRGGGSSVGANGPRNQLPPGFMPPPPMLFPGLFGMPMGAYSFPFTGGIPGPPSPEGTPAAWLFGTPGLGGPAPPRPPANTAGSANSTRTQSSRSNTNQSTRNIPSTGTQSRAFPASSNRTDTPQGQTRSNQAGPSSSSTTATTTHATATTSTTTPATGDSSSSSSSTRRPKSPGLFGPDFKFRKMFD</sequence>
<feature type="compositionally biased region" description="Polar residues" evidence="6">
    <location>
        <begin position="47"/>
        <end position="58"/>
    </location>
</feature>
<comment type="subcellular location">
    <subcellularLocation>
        <location evidence="1">Nucleus</location>
    </subcellularLocation>
</comment>
<reference evidence="8" key="1">
    <citation type="submission" date="2014-03" db="EMBL/GenBank/DDBJ databases">
        <title>The Genome Sequence of Puccinia striiformis f. sp. tritici PST-78.</title>
        <authorList>
            <consortium name="The Broad Institute Genome Sequencing Platform"/>
            <person name="Cuomo C."/>
            <person name="Hulbert S."/>
            <person name="Chen X."/>
            <person name="Walker B."/>
            <person name="Young S.K."/>
            <person name="Zeng Q."/>
            <person name="Gargeya S."/>
            <person name="Fitzgerald M."/>
            <person name="Haas B."/>
            <person name="Abouelleil A."/>
            <person name="Alvarado L."/>
            <person name="Arachchi H.M."/>
            <person name="Berlin A.M."/>
            <person name="Chapman S.B."/>
            <person name="Goldberg J."/>
            <person name="Griggs A."/>
            <person name="Gujja S."/>
            <person name="Hansen M."/>
            <person name="Howarth C."/>
            <person name="Imamovic A."/>
            <person name="Larimer J."/>
            <person name="McCowan C."/>
            <person name="Montmayeur A."/>
            <person name="Murphy C."/>
            <person name="Neiman D."/>
            <person name="Pearson M."/>
            <person name="Priest M."/>
            <person name="Roberts A."/>
            <person name="Saif S."/>
            <person name="Shea T."/>
            <person name="Sisk P."/>
            <person name="Sykes S."/>
            <person name="Wortman J."/>
            <person name="Nusbaum C."/>
            <person name="Birren B."/>
        </authorList>
    </citation>
    <scope>NUCLEOTIDE SEQUENCE [LARGE SCALE GENOMIC DNA]</scope>
    <source>
        <strain evidence="8">race PST-78</strain>
    </source>
</reference>
<comment type="caution">
    <text evidence="7">The sequence shown here is derived from an EMBL/GenBank/DDBJ whole genome shotgun (WGS) entry which is preliminary data.</text>
</comment>
<dbReference type="OrthoDB" id="2506898at2759"/>
<keyword evidence="3" id="KW-0238">DNA-binding</keyword>
<feature type="region of interest" description="Disordered" evidence="6">
    <location>
        <begin position="611"/>
        <end position="683"/>
    </location>
</feature>
<organism evidence="7 8">
    <name type="scientific">Puccinia striiformis f. sp. tritici PST-78</name>
    <dbReference type="NCBI Taxonomy" id="1165861"/>
    <lineage>
        <taxon>Eukaryota</taxon>
        <taxon>Fungi</taxon>
        <taxon>Dikarya</taxon>
        <taxon>Basidiomycota</taxon>
        <taxon>Pucciniomycotina</taxon>
        <taxon>Pucciniomycetes</taxon>
        <taxon>Pucciniales</taxon>
        <taxon>Pucciniaceae</taxon>
        <taxon>Puccinia</taxon>
    </lineage>
</organism>
<keyword evidence="4" id="KW-0804">Transcription</keyword>
<evidence type="ECO:0000256" key="6">
    <source>
        <dbReference type="SAM" id="MobiDB-lite"/>
    </source>
</evidence>
<feature type="region of interest" description="Disordered" evidence="6">
    <location>
        <begin position="147"/>
        <end position="168"/>
    </location>
</feature>
<dbReference type="STRING" id="1165861.A0A0L0VEL2"/>
<accession>A0A0L0VEL2</accession>
<feature type="compositionally biased region" description="Low complexity" evidence="6">
    <location>
        <begin position="59"/>
        <end position="82"/>
    </location>
</feature>
<feature type="region of interest" description="Disordered" evidence="6">
    <location>
        <begin position="23"/>
        <end position="117"/>
    </location>
</feature>
<evidence type="ECO:0000313" key="7">
    <source>
        <dbReference type="EMBL" id="KNE97715.1"/>
    </source>
</evidence>
<evidence type="ECO:0000256" key="4">
    <source>
        <dbReference type="ARBA" id="ARBA00023163"/>
    </source>
</evidence>
<feature type="compositionally biased region" description="Low complexity" evidence="6">
    <location>
        <begin position="793"/>
        <end position="825"/>
    </location>
</feature>
<feature type="compositionally biased region" description="Polar residues" evidence="6">
    <location>
        <begin position="761"/>
        <end position="792"/>
    </location>
</feature>
<name>A0A0L0VEL2_9BASI</name>
<evidence type="ECO:0000256" key="2">
    <source>
        <dbReference type="ARBA" id="ARBA00023015"/>
    </source>
</evidence>
<evidence type="ECO:0000256" key="5">
    <source>
        <dbReference type="ARBA" id="ARBA00023242"/>
    </source>
</evidence>
<feature type="region of interest" description="Disordered" evidence="6">
    <location>
        <begin position="704"/>
        <end position="845"/>
    </location>
</feature>
<dbReference type="EMBL" id="AJIL01000064">
    <property type="protein sequence ID" value="KNE97715.1"/>
    <property type="molecule type" value="Genomic_DNA"/>
</dbReference>
<dbReference type="AlphaFoldDB" id="A0A0L0VEL2"/>
<feature type="compositionally biased region" description="Low complexity" evidence="6">
    <location>
        <begin position="94"/>
        <end position="103"/>
    </location>
</feature>
<dbReference type="InterPro" id="IPR040223">
    <property type="entry name" value="PAR_bZIP"/>
</dbReference>
<dbReference type="PANTHER" id="PTHR11988:SF27">
    <property type="entry name" value="GH27708P"/>
    <property type="match status" value="1"/>
</dbReference>
<keyword evidence="8" id="KW-1185">Reference proteome</keyword>
<evidence type="ECO:0000313" key="8">
    <source>
        <dbReference type="Proteomes" id="UP000054564"/>
    </source>
</evidence>
<feature type="compositionally biased region" description="Acidic residues" evidence="6">
    <location>
        <begin position="637"/>
        <end position="657"/>
    </location>
</feature>
<dbReference type="GO" id="GO:0000981">
    <property type="term" value="F:DNA-binding transcription factor activity, RNA polymerase II-specific"/>
    <property type="evidence" value="ECO:0007669"/>
    <property type="project" value="TreeGrafter"/>
</dbReference>
<keyword evidence="5" id="KW-0539">Nucleus</keyword>
<dbReference type="GO" id="GO:0005634">
    <property type="term" value="C:nucleus"/>
    <property type="evidence" value="ECO:0007669"/>
    <property type="project" value="UniProtKB-SubCell"/>
</dbReference>
<evidence type="ECO:0000256" key="1">
    <source>
        <dbReference type="ARBA" id="ARBA00004123"/>
    </source>
</evidence>
<gene>
    <name evidence="7" type="ORF">PSTG_08936</name>
</gene>
<feature type="compositionally biased region" description="Low complexity" evidence="6">
    <location>
        <begin position="736"/>
        <end position="760"/>
    </location>
</feature>